<keyword evidence="2" id="KW-1185">Reference proteome</keyword>
<accession>A0ACB8E761</accession>
<gene>
    <name evidence="1" type="ORF">K3G42_008110</name>
</gene>
<evidence type="ECO:0000313" key="2">
    <source>
        <dbReference type="Proteomes" id="UP000827872"/>
    </source>
</evidence>
<dbReference type="EMBL" id="CM037623">
    <property type="protein sequence ID" value="KAH7988118.1"/>
    <property type="molecule type" value="Genomic_DNA"/>
</dbReference>
<sequence>MQLRGVWLVLDAAFLAALLLLKVLQPPPGSSSLSLAGLFHSLVRYGKTKSGCGQRPAWQQYFDVPKSVHANGQIMLGLNP</sequence>
<protein>
    <submittedName>
        <fullName evidence="1">Uncharacterized protein</fullName>
    </submittedName>
</protein>
<proteinExistence type="predicted"/>
<dbReference type="Proteomes" id="UP000827872">
    <property type="component" value="Linkage Group LG10"/>
</dbReference>
<name>A0ACB8E761_9SAUR</name>
<reference evidence="1" key="1">
    <citation type="submission" date="2021-08" db="EMBL/GenBank/DDBJ databases">
        <title>The first chromosome-level gecko genome reveals the dynamic sex chromosomes of Neotropical dwarf geckos (Sphaerodactylidae: Sphaerodactylus).</title>
        <authorList>
            <person name="Pinto B.J."/>
            <person name="Keating S.E."/>
            <person name="Gamble T."/>
        </authorList>
    </citation>
    <scope>NUCLEOTIDE SEQUENCE</scope>
    <source>
        <strain evidence="1">TG3544</strain>
    </source>
</reference>
<evidence type="ECO:0000313" key="1">
    <source>
        <dbReference type="EMBL" id="KAH7988118.1"/>
    </source>
</evidence>
<comment type="caution">
    <text evidence="1">The sequence shown here is derived from an EMBL/GenBank/DDBJ whole genome shotgun (WGS) entry which is preliminary data.</text>
</comment>
<organism evidence="1 2">
    <name type="scientific">Sphaerodactylus townsendi</name>
    <dbReference type="NCBI Taxonomy" id="933632"/>
    <lineage>
        <taxon>Eukaryota</taxon>
        <taxon>Metazoa</taxon>
        <taxon>Chordata</taxon>
        <taxon>Craniata</taxon>
        <taxon>Vertebrata</taxon>
        <taxon>Euteleostomi</taxon>
        <taxon>Lepidosauria</taxon>
        <taxon>Squamata</taxon>
        <taxon>Bifurcata</taxon>
        <taxon>Gekkota</taxon>
        <taxon>Sphaerodactylidae</taxon>
        <taxon>Sphaerodactylus</taxon>
    </lineage>
</organism>